<keyword evidence="8" id="KW-1185">Reference proteome</keyword>
<evidence type="ECO:0000256" key="3">
    <source>
        <dbReference type="ARBA" id="ARBA00023015"/>
    </source>
</evidence>
<evidence type="ECO:0000256" key="5">
    <source>
        <dbReference type="ARBA" id="ARBA00023163"/>
    </source>
</evidence>
<comment type="caution">
    <text evidence="7">The sequence shown here is derived from an EMBL/GenBank/DDBJ whole genome shotgun (WGS) entry which is preliminary data.</text>
</comment>
<dbReference type="Pfam" id="PF22381">
    <property type="entry name" value="Staph_reg_Sar_Rot"/>
    <property type="match status" value="1"/>
</dbReference>
<dbReference type="InterPro" id="IPR036390">
    <property type="entry name" value="WH_DNA-bd_sf"/>
</dbReference>
<keyword evidence="5" id="KW-0804">Transcription</keyword>
<dbReference type="SUPFAM" id="SSF46785">
    <property type="entry name" value="Winged helix' DNA-binding domain"/>
    <property type="match status" value="1"/>
</dbReference>
<evidence type="ECO:0000313" key="7">
    <source>
        <dbReference type="EMBL" id="MFC5730158.1"/>
    </source>
</evidence>
<dbReference type="PROSITE" id="PS50995">
    <property type="entry name" value="HTH_MARR_2"/>
    <property type="match status" value="1"/>
</dbReference>
<dbReference type="InterPro" id="IPR000835">
    <property type="entry name" value="HTH_MarR-typ"/>
</dbReference>
<keyword evidence="3" id="KW-0805">Transcription regulation</keyword>
<keyword evidence="2" id="KW-0963">Cytoplasm</keyword>
<accession>A0ABW0ZM47</accession>
<proteinExistence type="predicted"/>
<dbReference type="EMBL" id="JBHSNS010000007">
    <property type="protein sequence ID" value="MFC5730158.1"/>
    <property type="molecule type" value="Genomic_DNA"/>
</dbReference>
<dbReference type="Proteomes" id="UP001596072">
    <property type="component" value="Unassembled WGS sequence"/>
</dbReference>
<dbReference type="PANTHER" id="PTHR33164:SF5">
    <property type="entry name" value="ORGANIC HYDROPEROXIDE RESISTANCE TRANSCRIPTIONAL REGULATOR"/>
    <property type="match status" value="1"/>
</dbReference>
<organism evidence="7 8">
    <name type="scientific">Nocardioides vastitatis</name>
    <dbReference type="NCBI Taxonomy" id="2568655"/>
    <lineage>
        <taxon>Bacteria</taxon>
        <taxon>Bacillati</taxon>
        <taxon>Actinomycetota</taxon>
        <taxon>Actinomycetes</taxon>
        <taxon>Propionibacteriales</taxon>
        <taxon>Nocardioidaceae</taxon>
        <taxon>Nocardioides</taxon>
    </lineage>
</organism>
<evidence type="ECO:0000256" key="1">
    <source>
        <dbReference type="ARBA" id="ARBA00004496"/>
    </source>
</evidence>
<sequence>MAIDEVVPRFSLKLDEQLCFSLYSASRLITAAYRPLLNEIGLTYPQYVTMLVLWERAPVSMRGLGEELGLDYGTLTPLVKRLESAGLVRRRRRVDDERAVDVELTEDGRALRDRAIGIPDRIAELMGLSDRQFATLQKGLQALADNVEASLSP</sequence>
<dbReference type="SMART" id="SM00347">
    <property type="entry name" value="HTH_MARR"/>
    <property type="match status" value="1"/>
</dbReference>
<gene>
    <name evidence="7" type="ORF">ACFPQB_14645</name>
</gene>
<evidence type="ECO:0000256" key="4">
    <source>
        <dbReference type="ARBA" id="ARBA00023125"/>
    </source>
</evidence>
<keyword evidence="4" id="KW-0238">DNA-binding</keyword>
<dbReference type="RefSeq" id="WP_136431613.1">
    <property type="nucleotide sequence ID" value="NZ_JBHSNS010000007.1"/>
</dbReference>
<dbReference type="InterPro" id="IPR055166">
    <property type="entry name" value="Transc_reg_Sar_Rot_HTH"/>
</dbReference>
<feature type="domain" description="HTH marR-type" evidence="6">
    <location>
        <begin position="15"/>
        <end position="145"/>
    </location>
</feature>
<dbReference type="PANTHER" id="PTHR33164">
    <property type="entry name" value="TRANSCRIPTIONAL REGULATOR, MARR FAMILY"/>
    <property type="match status" value="1"/>
</dbReference>
<dbReference type="Gene3D" id="1.10.10.10">
    <property type="entry name" value="Winged helix-like DNA-binding domain superfamily/Winged helix DNA-binding domain"/>
    <property type="match status" value="1"/>
</dbReference>
<evidence type="ECO:0000256" key="2">
    <source>
        <dbReference type="ARBA" id="ARBA00022490"/>
    </source>
</evidence>
<dbReference type="InterPro" id="IPR039422">
    <property type="entry name" value="MarR/SlyA-like"/>
</dbReference>
<dbReference type="PRINTS" id="PR00598">
    <property type="entry name" value="HTHMARR"/>
</dbReference>
<evidence type="ECO:0000313" key="8">
    <source>
        <dbReference type="Proteomes" id="UP001596072"/>
    </source>
</evidence>
<dbReference type="InterPro" id="IPR036388">
    <property type="entry name" value="WH-like_DNA-bd_sf"/>
</dbReference>
<comment type="subcellular location">
    <subcellularLocation>
        <location evidence="1">Cytoplasm</location>
    </subcellularLocation>
</comment>
<protein>
    <submittedName>
        <fullName evidence="7">MarR family winged helix-turn-helix transcriptional regulator</fullName>
    </submittedName>
</protein>
<reference evidence="8" key="1">
    <citation type="journal article" date="2019" name="Int. J. Syst. Evol. Microbiol.">
        <title>The Global Catalogue of Microorganisms (GCM) 10K type strain sequencing project: providing services to taxonomists for standard genome sequencing and annotation.</title>
        <authorList>
            <consortium name="The Broad Institute Genomics Platform"/>
            <consortium name="The Broad Institute Genome Sequencing Center for Infectious Disease"/>
            <person name="Wu L."/>
            <person name="Ma J."/>
        </authorList>
    </citation>
    <scope>NUCLEOTIDE SEQUENCE [LARGE SCALE GENOMIC DNA]</scope>
    <source>
        <strain evidence="8">YIM 94188</strain>
    </source>
</reference>
<evidence type="ECO:0000259" key="6">
    <source>
        <dbReference type="PROSITE" id="PS50995"/>
    </source>
</evidence>
<name>A0ABW0ZM47_9ACTN</name>